<evidence type="ECO:0000256" key="5">
    <source>
        <dbReference type="ARBA" id="ARBA00022989"/>
    </source>
</evidence>
<keyword evidence="2 7" id="KW-0812">Transmembrane</keyword>
<dbReference type="AlphaFoldDB" id="A0A6T7YDP1"/>
<gene>
    <name evidence="10" type="ORF">CPOL0286_LOCUS5520</name>
    <name evidence="11" type="ORF">CPOL0286_LOCUS5523</name>
</gene>
<dbReference type="PANTHER" id="PTHR43394:SF1">
    <property type="entry name" value="ATP-BINDING CASSETTE SUB-FAMILY B MEMBER 10, MITOCHONDRIAL"/>
    <property type="match status" value="1"/>
</dbReference>
<organism evidence="11">
    <name type="scientific">Prymnesium polylepis</name>
    <dbReference type="NCBI Taxonomy" id="72548"/>
    <lineage>
        <taxon>Eukaryota</taxon>
        <taxon>Haptista</taxon>
        <taxon>Haptophyta</taxon>
        <taxon>Prymnesiophyceae</taxon>
        <taxon>Prymnesiales</taxon>
        <taxon>Prymnesiaceae</taxon>
        <taxon>Prymnesium</taxon>
    </lineage>
</organism>
<keyword evidence="6 7" id="KW-0472">Membrane</keyword>
<dbReference type="EMBL" id="HBKO01012437">
    <property type="protein sequence ID" value="CAE2206630.1"/>
    <property type="molecule type" value="Transcribed_RNA"/>
</dbReference>
<dbReference type="InterPro" id="IPR027417">
    <property type="entry name" value="P-loop_NTPase"/>
</dbReference>
<keyword evidence="5 7" id="KW-1133">Transmembrane helix</keyword>
<dbReference type="Gene3D" id="3.40.50.300">
    <property type="entry name" value="P-loop containing nucleotide triphosphate hydrolases"/>
    <property type="match status" value="1"/>
</dbReference>
<dbReference type="SUPFAM" id="SSF52540">
    <property type="entry name" value="P-loop containing nucleoside triphosphate hydrolases"/>
    <property type="match status" value="1"/>
</dbReference>
<dbReference type="GO" id="GO:0005524">
    <property type="term" value="F:ATP binding"/>
    <property type="evidence" value="ECO:0007669"/>
    <property type="project" value="UniProtKB-KW"/>
</dbReference>
<comment type="subcellular location">
    <subcellularLocation>
        <location evidence="1">Membrane</location>
        <topology evidence="1">Multi-pass membrane protein</topology>
    </subcellularLocation>
</comment>
<evidence type="ECO:0008006" key="12">
    <source>
        <dbReference type="Google" id="ProtNLM"/>
    </source>
</evidence>
<dbReference type="PROSITE" id="PS50893">
    <property type="entry name" value="ABC_TRANSPORTER_2"/>
    <property type="match status" value="1"/>
</dbReference>
<dbReference type="InterPro" id="IPR011527">
    <property type="entry name" value="ABC1_TM_dom"/>
</dbReference>
<dbReference type="GO" id="GO:0015421">
    <property type="term" value="F:ABC-type oligopeptide transporter activity"/>
    <property type="evidence" value="ECO:0007669"/>
    <property type="project" value="TreeGrafter"/>
</dbReference>
<evidence type="ECO:0000256" key="4">
    <source>
        <dbReference type="ARBA" id="ARBA00022840"/>
    </source>
</evidence>
<evidence type="ECO:0000256" key="7">
    <source>
        <dbReference type="SAM" id="Phobius"/>
    </source>
</evidence>
<dbReference type="Gene3D" id="1.20.1560.10">
    <property type="entry name" value="ABC transporter type 1, transmembrane domain"/>
    <property type="match status" value="1"/>
</dbReference>
<accession>A0A6T7YDP1</accession>
<reference evidence="11" key="1">
    <citation type="submission" date="2021-01" db="EMBL/GenBank/DDBJ databases">
        <authorList>
            <person name="Corre E."/>
            <person name="Pelletier E."/>
            <person name="Niang G."/>
            <person name="Scheremetjew M."/>
            <person name="Finn R."/>
            <person name="Kale V."/>
            <person name="Holt S."/>
            <person name="Cochrane G."/>
            <person name="Meng A."/>
            <person name="Brown T."/>
            <person name="Cohen L."/>
        </authorList>
    </citation>
    <scope>NUCLEOTIDE SEQUENCE</scope>
    <source>
        <strain evidence="11">UIO037</strain>
    </source>
</reference>
<dbReference type="InterPro" id="IPR003439">
    <property type="entry name" value="ABC_transporter-like_ATP-bd"/>
</dbReference>
<feature type="domain" description="ABC transmembrane type-1" evidence="9">
    <location>
        <begin position="1"/>
        <end position="202"/>
    </location>
</feature>
<dbReference type="PROSITE" id="PS50929">
    <property type="entry name" value="ABC_TM1F"/>
    <property type="match status" value="1"/>
</dbReference>
<dbReference type="GO" id="GO:0016887">
    <property type="term" value="F:ATP hydrolysis activity"/>
    <property type="evidence" value="ECO:0007669"/>
    <property type="project" value="InterPro"/>
</dbReference>
<evidence type="ECO:0000256" key="1">
    <source>
        <dbReference type="ARBA" id="ARBA00004141"/>
    </source>
</evidence>
<dbReference type="InterPro" id="IPR003593">
    <property type="entry name" value="AAA+_ATPase"/>
</dbReference>
<dbReference type="InterPro" id="IPR036640">
    <property type="entry name" value="ABC1_TM_sf"/>
</dbReference>
<dbReference type="PANTHER" id="PTHR43394">
    <property type="entry name" value="ATP-DEPENDENT PERMEASE MDL1, MITOCHONDRIAL"/>
    <property type="match status" value="1"/>
</dbReference>
<dbReference type="PROSITE" id="PS00211">
    <property type="entry name" value="ABC_TRANSPORTER_1"/>
    <property type="match status" value="1"/>
</dbReference>
<sequence>MHSDISFFDKKPTGSLANVLSSDVEAIRLSVTEQFPKILMYACTLIVSALYMLITSPRLTAIGVSVAPVIGLIASVLGKVVGRVARKMQLQLGVALGVATENLASVRCVKAFGHEALVSDKYEAEVEEAFLLARYEVFIHKIWNALNMLAGGCATILVLREAGRDVLDGKLTGGQLLAFAVYGVTAGQSVNEALNAFQHAKASAAKATTALRMLDDESARVASAAEEEEALLLATAQKPPEGKAAANVSVRDVFFAYEARESLDTGGRSHALEGLSFELAADRVTALVGPSGCGKSTMLQLLLRFYHPTSGVIIVGGADLSTLPNEWVRNNIGIVAQEPTIFRATIRENIAFGARQSSVRAASRSCSASRTTNDMPIEVVTEDGLEMGGQSATAGGAEATDELDLKIQQAAVAANAHDFIMEAGGYDVAVGEHGTTLSGGQRQRIAIARSLLRDPALLLLDEATASLDANSERIVQEALEGLSAGRAMFIVAHRLATIKAADEIIVLERGRLLERGTHEVLAASNGLYSKLSMLQRLDIGSSNEISSPALISSHVASVTRERAASRP</sequence>
<dbReference type="SUPFAM" id="SSF90123">
    <property type="entry name" value="ABC transporter transmembrane region"/>
    <property type="match status" value="1"/>
</dbReference>
<evidence type="ECO:0000256" key="2">
    <source>
        <dbReference type="ARBA" id="ARBA00022692"/>
    </source>
</evidence>
<dbReference type="InterPro" id="IPR017871">
    <property type="entry name" value="ABC_transporter-like_CS"/>
</dbReference>
<evidence type="ECO:0000256" key="3">
    <source>
        <dbReference type="ARBA" id="ARBA00022741"/>
    </source>
</evidence>
<keyword evidence="3" id="KW-0547">Nucleotide-binding</keyword>
<feature type="domain" description="ABC transporter" evidence="8">
    <location>
        <begin position="248"/>
        <end position="534"/>
    </location>
</feature>
<dbReference type="Pfam" id="PF00664">
    <property type="entry name" value="ABC_membrane"/>
    <property type="match status" value="1"/>
</dbReference>
<evidence type="ECO:0000313" key="10">
    <source>
        <dbReference type="EMBL" id="CAE2206616.1"/>
    </source>
</evidence>
<dbReference type="EMBL" id="HBKO01012426">
    <property type="protein sequence ID" value="CAE2206616.1"/>
    <property type="molecule type" value="Transcribed_RNA"/>
</dbReference>
<protein>
    <recommendedName>
        <fullName evidence="12">ATP-dependent transporter ycf16</fullName>
    </recommendedName>
</protein>
<dbReference type="SMART" id="SM00382">
    <property type="entry name" value="AAA"/>
    <property type="match status" value="1"/>
</dbReference>
<name>A0A6T7YDP1_9EUKA</name>
<proteinExistence type="predicted"/>
<dbReference type="GO" id="GO:0090374">
    <property type="term" value="P:oligopeptide export from mitochondrion"/>
    <property type="evidence" value="ECO:0007669"/>
    <property type="project" value="TreeGrafter"/>
</dbReference>
<evidence type="ECO:0000259" key="9">
    <source>
        <dbReference type="PROSITE" id="PS50929"/>
    </source>
</evidence>
<dbReference type="GO" id="GO:0005743">
    <property type="term" value="C:mitochondrial inner membrane"/>
    <property type="evidence" value="ECO:0007669"/>
    <property type="project" value="TreeGrafter"/>
</dbReference>
<evidence type="ECO:0000256" key="6">
    <source>
        <dbReference type="ARBA" id="ARBA00023136"/>
    </source>
</evidence>
<evidence type="ECO:0000259" key="8">
    <source>
        <dbReference type="PROSITE" id="PS50893"/>
    </source>
</evidence>
<feature type="transmembrane region" description="Helical" evidence="7">
    <location>
        <begin position="38"/>
        <end position="54"/>
    </location>
</feature>
<evidence type="ECO:0000313" key="11">
    <source>
        <dbReference type="EMBL" id="CAE2206630.1"/>
    </source>
</evidence>
<dbReference type="Pfam" id="PF00005">
    <property type="entry name" value="ABC_tran"/>
    <property type="match status" value="1"/>
</dbReference>
<feature type="transmembrane region" description="Helical" evidence="7">
    <location>
        <begin position="60"/>
        <end position="81"/>
    </location>
</feature>
<keyword evidence="4" id="KW-0067">ATP-binding</keyword>
<dbReference type="InterPro" id="IPR039421">
    <property type="entry name" value="Type_1_exporter"/>
</dbReference>